<name>A0A9X2PEV6_9HYPH</name>
<dbReference type="Proteomes" id="UP001151088">
    <property type="component" value="Unassembled WGS sequence"/>
</dbReference>
<accession>A0A9X2PEV6</accession>
<dbReference type="EMBL" id="JANTHZ010000002">
    <property type="protein sequence ID" value="MCS0494883.1"/>
    <property type="molecule type" value="Genomic_DNA"/>
</dbReference>
<reference evidence="1" key="1">
    <citation type="submission" date="2022-08" db="EMBL/GenBank/DDBJ databases">
        <authorList>
            <person name="Li F."/>
        </authorList>
    </citation>
    <scope>NUCLEOTIDE SEQUENCE</scope>
    <source>
        <strain evidence="1">MQZ15Z-1</strain>
    </source>
</reference>
<sequence length="86" mass="9960">MDPITMRHSPAVRSPAPLPPFRLLFQEPRDPPPGLCAMMNARTFARLDDARRHARAMMNDRARKPVQILDANRRIVWDEYGDDHGR</sequence>
<dbReference type="AlphaFoldDB" id="A0A9X2PEV6"/>
<evidence type="ECO:0000313" key="1">
    <source>
        <dbReference type="EMBL" id="MCS0494883.1"/>
    </source>
</evidence>
<evidence type="ECO:0000313" key="2">
    <source>
        <dbReference type="Proteomes" id="UP001151088"/>
    </source>
</evidence>
<organism evidence="1 2">
    <name type="scientific">Ancylobacter mangrovi</name>
    <dbReference type="NCBI Taxonomy" id="2972472"/>
    <lineage>
        <taxon>Bacteria</taxon>
        <taxon>Pseudomonadati</taxon>
        <taxon>Pseudomonadota</taxon>
        <taxon>Alphaproteobacteria</taxon>
        <taxon>Hyphomicrobiales</taxon>
        <taxon>Xanthobacteraceae</taxon>
        <taxon>Ancylobacter</taxon>
    </lineage>
</organism>
<keyword evidence="2" id="KW-1185">Reference proteome</keyword>
<gene>
    <name evidence="1" type="ORF">NVS89_07215</name>
</gene>
<protein>
    <submittedName>
        <fullName evidence="1">Uncharacterized protein</fullName>
    </submittedName>
</protein>
<comment type="caution">
    <text evidence="1">The sequence shown here is derived from an EMBL/GenBank/DDBJ whole genome shotgun (WGS) entry which is preliminary data.</text>
</comment>
<dbReference type="RefSeq" id="WP_258731923.1">
    <property type="nucleotide sequence ID" value="NZ_JANTHZ010000002.1"/>
</dbReference>
<proteinExistence type="predicted"/>